<dbReference type="EMBL" id="CAJOBG010044510">
    <property type="protein sequence ID" value="CAF4436848.1"/>
    <property type="molecule type" value="Genomic_DNA"/>
</dbReference>
<evidence type="ECO:0000313" key="4">
    <source>
        <dbReference type="Proteomes" id="UP000663856"/>
    </source>
</evidence>
<sequence>DLELDTWKNKLFSRPQYNKHIEQQQRIKMKQYAIDDCIAVAELFLYMCPATTNHHQLHDVSQHASTKTITLTTTTTTTKTTRRTILDLCDDLSDISEDELIQILKPKFDKKKEENIHKPNDSPTELIITTTENEINELIPTQQQSQIQTTTSTLTKNERQRRKNQNLNGNKNIDLIFNEKLKDRFIIAMIIERSDLN</sequence>
<dbReference type="Proteomes" id="UP000663856">
    <property type="component" value="Unassembled WGS sequence"/>
</dbReference>
<feature type="non-terminal residue" evidence="2">
    <location>
        <position position="1"/>
    </location>
</feature>
<protein>
    <submittedName>
        <fullName evidence="2">Uncharacterized protein</fullName>
    </submittedName>
</protein>
<organism evidence="2 4">
    <name type="scientific">Rotaria magnacalcarata</name>
    <dbReference type="NCBI Taxonomy" id="392030"/>
    <lineage>
        <taxon>Eukaryota</taxon>
        <taxon>Metazoa</taxon>
        <taxon>Spiralia</taxon>
        <taxon>Gnathifera</taxon>
        <taxon>Rotifera</taxon>
        <taxon>Eurotatoria</taxon>
        <taxon>Bdelloidea</taxon>
        <taxon>Philodinida</taxon>
        <taxon>Philodinidae</taxon>
        <taxon>Rotaria</taxon>
    </lineage>
</organism>
<feature type="compositionally biased region" description="Low complexity" evidence="1">
    <location>
        <begin position="141"/>
        <end position="153"/>
    </location>
</feature>
<dbReference type="Proteomes" id="UP000663866">
    <property type="component" value="Unassembled WGS sequence"/>
</dbReference>
<evidence type="ECO:0000256" key="1">
    <source>
        <dbReference type="SAM" id="MobiDB-lite"/>
    </source>
</evidence>
<accession>A0A816T9X7</accession>
<gene>
    <name evidence="3" type="ORF">OVN521_LOCUS37050</name>
    <name evidence="2" type="ORF">WKI299_LOCUS18846</name>
</gene>
<evidence type="ECO:0000313" key="2">
    <source>
        <dbReference type="EMBL" id="CAF2094268.1"/>
    </source>
</evidence>
<evidence type="ECO:0000313" key="3">
    <source>
        <dbReference type="EMBL" id="CAF4436848.1"/>
    </source>
</evidence>
<dbReference type="AlphaFoldDB" id="A0A816T9X7"/>
<proteinExistence type="predicted"/>
<name>A0A816T9X7_9BILA</name>
<feature type="region of interest" description="Disordered" evidence="1">
    <location>
        <begin position="141"/>
        <end position="166"/>
    </location>
</feature>
<comment type="caution">
    <text evidence="2">The sequence shown here is derived from an EMBL/GenBank/DDBJ whole genome shotgun (WGS) entry which is preliminary data.</text>
</comment>
<keyword evidence="5" id="KW-1185">Reference proteome</keyword>
<evidence type="ECO:0000313" key="5">
    <source>
        <dbReference type="Proteomes" id="UP000663866"/>
    </source>
</evidence>
<reference evidence="2" key="1">
    <citation type="submission" date="2021-02" db="EMBL/GenBank/DDBJ databases">
        <authorList>
            <person name="Nowell W R."/>
        </authorList>
    </citation>
    <scope>NUCLEOTIDE SEQUENCE</scope>
</reference>
<dbReference type="EMBL" id="CAJNRF010007724">
    <property type="protein sequence ID" value="CAF2094268.1"/>
    <property type="molecule type" value="Genomic_DNA"/>
</dbReference>